<keyword evidence="4" id="KW-0808">Transferase</keyword>
<dbReference type="SUPFAM" id="SSF53218">
    <property type="entry name" value="Molybdenum cofactor biosynthesis proteins"/>
    <property type="match status" value="1"/>
</dbReference>
<keyword evidence="4" id="KW-0479">Metal-binding</keyword>
<organism evidence="6 7">
    <name type="scientific">Methylobacterium radiodurans</name>
    <dbReference type="NCBI Taxonomy" id="2202828"/>
    <lineage>
        <taxon>Bacteria</taxon>
        <taxon>Pseudomonadati</taxon>
        <taxon>Pseudomonadota</taxon>
        <taxon>Alphaproteobacteria</taxon>
        <taxon>Hyphomicrobiales</taxon>
        <taxon>Methylobacteriaceae</taxon>
        <taxon>Methylobacterium</taxon>
    </lineage>
</organism>
<comment type="cofactor">
    <cofactor evidence="4">
        <name>Mg(2+)</name>
        <dbReference type="ChEBI" id="CHEBI:18420"/>
    </cofactor>
</comment>
<dbReference type="PANTHER" id="PTHR10192">
    <property type="entry name" value="MOLYBDOPTERIN BIOSYNTHESIS PROTEIN"/>
    <property type="match status" value="1"/>
</dbReference>
<dbReference type="AlphaFoldDB" id="A0A2U8W0M7"/>
<evidence type="ECO:0000259" key="5">
    <source>
        <dbReference type="SMART" id="SM00852"/>
    </source>
</evidence>
<dbReference type="InterPro" id="IPR038987">
    <property type="entry name" value="MoeA-like"/>
</dbReference>
<comment type="pathway">
    <text evidence="4">Cofactor biosynthesis; molybdopterin biosynthesis.</text>
</comment>
<keyword evidence="4" id="KW-0501">Molybdenum cofactor biosynthesis</keyword>
<dbReference type="UniPathway" id="UPA00344"/>
<evidence type="ECO:0000313" key="7">
    <source>
        <dbReference type="Proteomes" id="UP000246058"/>
    </source>
</evidence>
<dbReference type="PANTHER" id="PTHR10192:SF5">
    <property type="entry name" value="GEPHYRIN"/>
    <property type="match status" value="1"/>
</dbReference>
<dbReference type="KEGG" id="meti:DK427_24425"/>
<comment type="similarity">
    <text evidence="2 4">Belongs to the MoeA family.</text>
</comment>
<dbReference type="EC" id="2.10.1.1" evidence="4"/>
<dbReference type="RefSeq" id="WP_109954370.1">
    <property type="nucleotide sequence ID" value="NZ_CP029551.1"/>
</dbReference>
<sequence length="364" mass="36123">MSRSASAALMPLGDALGLLCATAGPVAERLVPLAFAGGRIAGGTFEAPRALPGGLTAARDGFAVDSAAIVGASPYAPVPLPHRPAWVEAGEALPTGTDAVLPPESLESHGAVADLAVREGARGPGEDLAAGDRLLAAGERIGPLHLLALAIAGLDAIPIRTPCLRLVATGAAAPDGLSPLLAALIAGRGGDSECLAVPDDVEAIASAVGGGDADAVFVLGGSGYGCTDRSVAGLARAGRLHAHGIALRPGETAAVGEAAGRPVLILPGRPEAALAAFLALGAPLLARLAGTVDAPAAPAPLLRKIASVIGLAEIVFVRRNPQGVEPLGGFELPLRRLLQADGFVLVAPEREGHPAGDQVEVRPL</sequence>
<dbReference type="GO" id="GO:0005829">
    <property type="term" value="C:cytosol"/>
    <property type="evidence" value="ECO:0007669"/>
    <property type="project" value="TreeGrafter"/>
</dbReference>
<dbReference type="SUPFAM" id="SSF63867">
    <property type="entry name" value="MoeA C-terminal domain-like"/>
    <property type="match status" value="1"/>
</dbReference>
<dbReference type="OrthoDB" id="8435302at2"/>
<keyword evidence="4" id="KW-0500">Molybdenum</keyword>
<dbReference type="Gene3D" id="2.40.340.10">
    <property type="entry name" value="MoeA, C-terminal, domain IV"/>
    <property type="match status" value="1"/>
</dbReference>
<dbReference type="Pfam" id="PF00994">
    <property type="entry name" value="MoCF_biosynth"/>
    <property type="match status" value="1"/>
</dbReference>
<dbReference type="Gene3D" id="3.40.980.10">
    <property type="entry name" value="MoaB/Mog-like domain"/>
    <property type="match status" value="1"/>
</dbReference>
<dbReference type="InterPro" id="IPR036425">
    <property type="entry name" value="MoaB/Mog-like_dom_sf"/>
</dbReference>
<dbReference type="GO" id="GO:0061599">
    <property type="term" value="F:molybdopterin molybdotransferase activity"/>
    <property type="evidence" value="ECO:0007669"/>
    <property type="project" value="UniProtKB-UniRule"/>
</dbReference>
<keyword evidence="7" id="KW-1185">Reference proteome</keyword>
<comment type="function">
    <text evidence="1 4">Catalyzes the insertion of molybdate into adenylated molybdopterin with the concomitant release of AMP.</text>
</comment>
<dbReference type="Proteomes" id="UP000246058">
    <property type="component" value="Chromosome"/>
</dbReference>
<dbReference type="Pfam" id="PF03453">
    <property type="entry name" value="MoeA_N"/>
    <property type="match status" value="1"/>
</dbReference>
<keyword evidence="4" id="KW-0460">Magnesium</keyword>
<evidence type="ECO:0000256" key="3">
    <source>
        <dbReference type="ARBA" id="ARBA00047317"/>
    </source>
</evidence>
<dbReference type="InterPro" id="IPR036688">
    <property type="entry name" value="MoeA_C_domain_IV_sf"/>
</dbReference>
<evidence type="ECO:0000256" key="4">
    <source>
        <dbReference type="RuleBase" id="RU365090"/>
    </source>
</evidence>
<dbReference type="InterPro" id="IPR036135">
    <property type="entry name" value="MoeA_linker/N_sf"/>
</dbReference>
<protein>
    <recommendedName>
        <fullName evidence="4">Molybdopterin molybdenumtransferase</fullName>
        <ecNumber evidence="4">2.10.1.1</ecNumber>
    </recommendedName>
</protein>
<comment type="catalytic activity">
    <reaction evidence="3">
        <text>adenylyl-molybdopterin + molybdate = Mo-molybdopterin + AMP + H(+)</text>
        <dbReference type="Rhea" id="RHEA:35047"/>
        <dbReference type="ChEBI" id="CHEBI:15378"/>
        <dbReference type="ChEBI" id="CHEBI:36264"/>
        <dbReference type="ChEBI" id="CHEBI:62727"/>
        <dbReference type="ChEBI" id="CHEBI:71302"/>
        <dbReference type="ChEBI" id="CHEBI:456215"/>
        <dbReference type="EC" id="2.10.1.1"/>
    </reaction>
</comment>
<gene>
    <name evidence="6" type="ORF">DK427_24425</name>
</gene>
<evidence type="ECO:0000256" key="2">
    <source>
        <dbReference type="ARBA" id="ARBA00010763"/>
    </source>
</evidence>
<reference evidence="6 7" key="1">
    <citation type="submission" date="2018-05" db="EMBL/GenBank/DDBJ databases">
        <title>Complete Genome Sequence of Methylobacterium sp. 17Sr1-43.</title>
        <authorList>
            <person name="Srinivasan S."/>
        </authorList>
    </citation>
    <scope>NUCLEOTIDE SEQUENCE [LARGE SCALE GENOMIC DNA]</scope>
    <source>
        <strain evidence="6 7">17Sr1-43</strain>
    </source>
</reference>
<accession>A0A2U8W0M7</accession>
<dbReference type="InterPro" id="IPR005110">
    <property type="entry name" value="MoeA_linker/N"/>
</dbReference>
<dbReference type="EMBL" id="CP029551">
    <property type="protein sequence ID" value="AWN39218.1"/>
    <property type="molecule type" value="Genomic_DNA"/>
</dbReference>
<dbReference type="GO" id="GO:0046872">
    <property type="term" value="F:metal ion binding"/>
    <property type="evidence" value="ECO:0007669"/>
    <property type="project" value="UniProtKB-UniRule"/>
</dbReference>
<dbReference type="InterPro" id="IPR001453">
    <property type="entry name" value="MoaB/Mog_dom"/>
</dbReference>
<dbReference type="SMART" id="SM00852">
    <property type="entry name" value="MoCF_biosynth"/>
    <property type="match status" value="1"/>
</dbReference>
<dbReference type="SUPFAM" id="SSF63882">
    <property type="entry name" value="MoeA N-terminal region -like"/>
    <property type="match status" value="1"/>
</dbReference>
<feature type="domain" description="MoaB/Mog" evidence="5">
    <location>
        <begin position="165"/>
        <end position="287"/>
    </location>
</feature>
<dbReference type="GO" id="GO:0006777">
    <property type="term" value="P:Mo-molybdopterin cofactor biosynthetic process"/>
    <property type="evidence" value="ECO:0007669"/>
    <property type="project" value="UniProtKB-UniRule"/>
</dbReference>
<evidence type="ECO:0000256" key="1">
    <source>
        <dbReference type="ARBA" id="ARBA00002901"/>
    </source>
</evidence>
<dbReference type="Gene3D" id="2.170.190.11">
    <property type="entry name" value="Molybdopterin biosynthesis moea protein, domain 3"/>
    <property type="match status" value="1"/>
</dbReference>
<proteinExistence type="inferred from homology"/>
<name>A0A2U8W0M7_9HYPH</name>
<dbReference type="Gene3D" id="3.90.105.10">
    <property type="entry name" value="Molybdopterin biosynthesis moea protein, domain 2"/>
    <property type="match status" value="1"/>
</dbReference>
<evidence type="ECO:0000313" key="6">
    <source>
        <dbReference type="EMBL" id="AWN39218.1"/>
    </source>
</evidence>